<dbReference type="EMBL" id="CP110226">
    <property type="protein sequence ID" value="UZD24338.1"/>
    <property type="molecule type" value="Genomic_DNA"/>
</dbReference>
<evidence type="ECO:0008006" key="4">
    <source>
        <dbReference type="Google" id="ProtNLM"/>
    </source>
</evidence>
<proteinExistence type="predicted"/>
<sequence length="285" mass="32245">MKFGLLLLVTLQFSIWAFAQDTSFQAPMALREIQDQTLEEISGLAQSRIDTDRIYVHNDSGGEPIIYVLSLEKELIAELVLEGAENIDWEDIAVGPGPGEESYIYVGDIGDNRAVRDQVVVYRVMEPETLLKTQTVSMEKVVLTYPKGPRDAETLMVDPISKDVFIVSKRDKTNNVFRLKFEDFPKGKVELENVAKLDFGGSVGGDISPDGTKILIKTYLEVYYWKREEGQSIAETLESEARLLPYDPEPQGEAIGFDSRKPGYFTLSERRFNIIPVLYRYPLTD</sequence>
<keyword evidence="3" id="KW-1185">Reference proteome</keyword>
<evidence type="ECO:0000313" key="2">
    <source>
        <dbReference type="EMBL" id="UZD24338.1"/>
    </source>
</evidence>
<organism evidence="2 3">
    <name type="scientific">Algoriphagus halophytocola</name>
    <dbReference type="NCBI Taxonomy" id="2991499"/>
    <lineage>
        <taxon>Bacteria</taxon>
        <taxon>Pseudomonadati</taxon>
        <taxon>Bacteroidota</taxon>
        <taxon>Cytophagia</taxon>
        <taxon>Cytophagales</taxon>
        <taxon>Cyclobacteriaceae</taxon>
        <taxon>Algoriphagus</taxon>
    </lineage>
</organism>
<accession>A0ABY6MKN6</accession>
<name>A0ABY6MKN6_9BACT</name>
<evidence type="ECO:0000256" key="1">
    <source>
        <dbReference type="SAM" id="SignalP"/>
    </source>
</evidence>
<gene>
    <name evidence="2" type="ORF">OM944_07510</name>
</gene>
<dbReference type="Proteomes" id="UP001163156">
    <property type="component" value="Chromosome"/>
</dbReference>
<dbReference type="RefSeq" id="WP_264811054.1">
    <property type="nucleotide sequence ID" value="NZ_CP110226.1"/>
</dbReference>
<evidence type="ECO:0000313" key="3">
    <source>
        <dbReference type="Proteomes" id="UP001163156"/>
    </source>
</evidence>
<dbReference type="SUPFAM" id="SSF50969">
    <property type="entry name" value="YVTN repeat-like/Quinoprotein amine dehydrogenase"/>
    <property type="match status" value="1"/>
</dbReference>
<feature type="signal peptide" evidence="1">
    <location>
        <begin position="1"/>
        <end position="19"/>
    </location>
</feature>
<keyword evidence="1" id="KW-0732">Signal</keyword>
<dbReference type="InterPro" id="IPR011044">
    <property type="entry name" value="Quino_amine_DH_bsu"/>
</dbReference>
<feature type="chain" id="PRO_5047469778" description="PE-PGRS family protein" evidence="1">
    <location>
        <begin position="20"/>
        <end position="285"/>
    </location>
</feature>
<protein>
    <recommendedName>
        <fullName evidence="4">PE-PGRS family protein</fullName>
    </recommendedName>
</protein>
<reference evidence="2" key="1">
    <citation type="submission" date="2022-10" db="EMBL/GenBank/DDBJ databases">
        <title>Algoriphagus sp. a novel bacteria isolate from halophytes salicornia europaea.</title>
        <authorList>
            <person name="Peng Y."/>
            <person name="Jiang L."/>
            <person name="Lee J."/>
        </authorList>
    </citation>
    <scope>NUCLEOTIDE SEQUENCE</scope>
    <source>
        <strain evidence="2">TR-M5</strain>
    </source>
</reference>